<keyword evidence="1" id="KW-0472">Membrane</keyword>
<keyword evidence="3" id="KW-1185">Reference proteome</keyword>
<sequence>MSTDKTTTNANNFQSKQKLKAGSHVKHFHQFFTAYIIAIFLVVVVGLSSILFFLAQQYKHSQTSIIEQLVSLQTQFLQQTHLINADKLIDAILQNANSHELITLQQSLSLQSKKLSLLNSEYKNSYQQLFSNNNLAMNLISRIESNHENNELLNSKSLIQLDTLLDAIEIQLNNQKTNPKQAALLSKVDNQLTTIVVMLNRLNLKTSLETFEQVSKEINKIFVTDYAKQLANQQYESQGMVDIVRDFIRFEDLILKENLLAKWQDNLYLIDDYQQQLVAQRQQLKSIFGELLRSQQEVDSTLAISDYTGINKEAVLFNLLPKWVVTAFAVLLISIAGLLLLIRRKIKVASQFSVNCITRIIENEASSLTAEEKDSVSLLRNHALYSAEAEQLIKRIQQINSHTHNEVEYLALTDKKQMLEDKVINFDVSAKSKSQLLVEHLRCKALHLAAIKQLVLLGASSVTTRIGASNKNGASVAENSLSNAHLQGLDLVNKLRQASYYSYLQGSDALLTLSDVNLVALIQAIVLNSRNELILGNHKLSLNIDEKILSEVNLDVELFCEMFSVFIRLLFSQQKNRQLALNLQLVDKNNGQQKVCFTGQFQGEDKILCIPHALQYFSDNSIEKSELGDYFYTLLKNQHGYDVSAKLTEQAYNFSFTLPLAVTDNQQGYHYPVLSLPGYLADIENDCVKLAAKYLVMPIEVLLAVKAPEKYQCLQQLLQGMGLQITLVSCELMLHQHWQSGRFAVLITEIDCQPFTEFTIDEEEHYAVAITRGVFSLGSLVDITAKSEGYCHWMLGELSAESTVSELVTAMKPWIKEQSCGSFTPENQVTQVTSSNNNIGVVTEDELALAFLNKAHSFNFERYLKHQGSAELAIFMLEEYTTENIILVEELSQAFTVNDVKQADAVIKALLVNGRILAADHLLQLCQHWQTLLITQGLDNSEKVQVTLLSKTKQAVDEISQHAVTIA</sequence>
<evidence type="ECO:0000313" key="3">
    <source>
        <dbReference type="Proteomes" id="UP000321822"/>
    </source>
</evidence>
<dbReference type="OrthoDB" id="6218504at2"/>
<keyword evidence="1" id="KW-1133">Transmembrane helix</keyword>
<evidence type="ECO:0000313" key="2">
    <source>
        <dbReference type="EMBL" id="TWX66377.1"/>
    </source>
</evidence>
<name>A0A5C6QCL6_9GAMM</name>
<feature type="transmembrane region" description="Helical" evidence="1">
    <location>
        <begin position="323"/>
        <end position="342"/>
    </location>
</feature>
<evidence type="ECO:0000256" key="1">
    <source>
        <dbReference type="SAM" id="Phobius"/>
    </source>
</evidence>
<protein>
    <submittedName>
        <fullName evidence="2">Uncharacterized protein</fullName>
    </submittedName>
</protein>
<comment type="caution">
    <text evidence="2">The sequence shown here is derived from an EMBL/GenBank/DDBJ whole genome shotgun (WGS) entry which is preliminary data.</text>
</comment>
<proteinExistence type="predicted"/>
<dbReference type="RefSeq" id="WP_146789741.1">
    <property type="nucleotide sequence ID" value="NZ_VOLT01000008.1"/>
</dbReference>
<organism evidence="2 3">
    <name type="scientific">Colwellia demingiae</name>
    <dbReference type="NCBI Taxonomy" id="89401"/>
    <lineage>
        <taxon>Bacteria</taxon>
        <taxon>Pseudomonadati</taxon>
        <taxon>Pseudomonadota</taxon>
        <taxon>Gammaproteobacteria</taxon>
        <taxon>Alteromonadales</taxon>
        <taxon>Colwelliaceae</taxon>
        <taxon>Colwellia</taxon>
    </lineage>
</organism>
<dbReference type="Proteomes" id="UP000321822">
    <property type="component" value="Unassembled WGS sequence"/>
</dbReference>
<reference evidence="2 3" key="1">
    <citation type="submission" date="2019-07" db="EMBL/GenBank/DDBJ databases">
        <title>Genomes of sea-ice associated Colwellia species.</title>
        <authorList>
            <person name="Bowman J.P."/>
        </authorList>
    </citation>
    <scope>NUCLEOTIDE SEQUENCE [LARGE SCALE GENOMIC DNA]</scope>
    <source>
        <strain evidence="2 3">ACAM 459</strain>
    </source>
</reference>
<dbReference type="AlphaFoldDB" id="A0A5C6QCL6"/>
<accession>A0A5C6QCL6</accession>
<feature type="transmembrane region" description="Helical" evidence="1">
    <location>
        <begin position="32"/>
        <end position="55"/>
    </location>
</feature>
<gene>
    <name evidence="2" type="ORF">ESZ36_16060</name>
</gene>
<dbReference type="EMBL" id="VOLT01000008">
    <property type="protein sequence ID" value="TWX66377.1"/>
    <property type="molecule type" value="Genomic_DNA"/>
</dbReference>
<keyword evidence="1" id="KW-0812">Transmembrane</keyword>